<dbReference type="EMBL" id="VHII01000023">
    <property type="protein sequence ID" value="KAF1372322.1"/>
    <property type="molecule type" value="Genomic_DNA"/>
</dbReference>
<feature type="coiled-coil region" evidence="4">
    <location>
        <begin position="177"/>
        <end position="358"/>
    </location>
</feature>
<evidence type="ECO:0000256" key="2">
    <source>
        <dbReference type="ARBA" id="ARBA00023134"/>
    </source>
</evidence>
<dbReference type="SMART" id="SM00173">
    <property type="entry name" value="RAS"/>
    <property type="match status" value="1"/>
</dbReference>
<feature type="compositionally biased region" description="Basic and acidic residues" evidence="5">
    <location>
        <begin position="460"/>
        <end position="473"/>
    </location>
</feature>
<dbReference type="Pfam" id="PF00071">
    <property type="entry name" value="Ras"/>
    <property type="match status" value="1"/>
</dbReference>
<dbReference type="PROSITE" id="PS50222">
    <property type="entry name" value="EF_HAND_2"/>
    <property type="match status" value="1"/>
</dbReference>
<keyword evidence="3" id="KW-0449">Lipoprotein</keyword>
<keyword evidence="1" id="KW-0547">Nucleotide-binding</keyword>
<dbReference type="Gene3D" id="1.10.238.10">
    <property type="entry name" value="EF-hand"/>
    <property type="match status" value="1"/>
</dbReference>
<dbReference type="Gene3D" id="3.40.50.300">
    <property type="entry name" value="P-loop containing nucleotide triphosphate hydrolases"/>
    <property type="match status" value="1"/>
</dbReference>
<evidence type="ECO:0000313" key="7">
    <source>
        <dbReference type="EMBL" id="KAF1372322.1"/>
    </source>
</evidence>
<proteinExistence type="predicted"/>
<dbReference type="SMART" id="SM00054">
    <property type="entry name" value="EFh"/>
    <property type="match status" value="2"/>
</dbReference>
<accession>A0A6A5EEP6</accession>
<evidence type="ECO:0000256" key="5">
    <source>
        <dbReference type="SAM" id="MobiDB-lite"/>
    </source>
</evidence>
<dbReference type="GO" id="GO:0005525">
    <property type="term" value="F:GTP binding"/>
    <property type="evidence" value="ECO:0007669"/>
    <property type="project" value="UniProtKB-KW"/>
</dbReference>
<gene>
    <name evidence="7" type="ORF">PFLUV_G00264070</name>
</gene>
<keyword evidence="2" id="KW-0342">GTP-binding</keyword>
<reference evidence="7 8" key="1">
    <citation type="submission" date="2019-06" db="EMBL/GenBank/DDBJ databases">
        <title>A chromosome-scale genome assembly of the European perch, Perca fluviatilis.</title>
        <authorList>
            <person name="Roques C."/>
            <person name="Zahm M."/>
            <person name="Cabau C."/>
            <person name="Klopp C."/>
            <person name="Bouchez O."/>
            <person name="Donnadieu C."/>
            <person name="Kuhl H."/>
            <person name="Gislard M."/>
            <person name="Guendouz S."/>
            <person name="Journot L."/>
            <person name="Haffray P."/>
            <person name="Bestin A."/>
            <person name="Morvezen R."/>
            <person name="Feron R."/>
            <person name="Wen M."/>
            <person name="Jouanno E."/>
            <person name="Herpin A."/>
            <person name="Schartl M."/>
            <person name="Postlethwait J."/>
            <person name="Schaerlinger B."/>
            <person name="Chardard D."/>
            <person name="Lecocq T."/>
            <person name="Poncet C."/>
            <person name="Jaffrelo L."/>
            <person name="Lampietro C."/>
            <person name="Guiguen Y."/>
        </authorList>
    </citation>
    <scope>NUCLEOTIDE SEQUENCE [LARGE SCALE GENOMIC DNA]</scope>
    <source>
        <tissue evidence="7">Blood</tissue>
    </source>
</reference>
<evidence type="ECO:0000256" key="4">
    <source>
        <dbReference type="SAM" id="Coils"/>
    </source>
</evidence>
<dbReference type="PRINTS" id="PR00449">
    <property type="entry name" value="RASTRNSFRMNG"/>
</dbReference>
<dbReference type="InterPro" id="IPR050227">
    <property type="entry name" value="Rab"/>
</dbReference>
<protein>
    <recommendedName>
        <fullName evidence="6">EF-hand domain-containing protein</fullName>
    </recommendedName>
</protein>
<dbReference type="InterPro" id="IPR005225">
    <property type="entry name" value="Small_GTP-bd"/>
</dbReference>
<dbReference type="AlphaFoldDB" id="A0A6A5EEP6"/>
<feature type="compositionally biased region" description="Low complexity" evidence="5">
    <location>
        <begin position="539"/>
        <end position="549"/>
    </location>
</feature>
<sequence length="789" mass="89394">MEEEGKVNGFGLSPGRRRSDWGQIALLDKTKEFFQTCDVEGKGFITRTDMRRLHRELPLSAEELEDVFDSLDTDGTGYLTQEAFSSGFSQFLHGRRISVTDDQNQAPGPVVRANEAFYQSQWEAKLSGVDEEEGHFCMLLESLGASNVFEDPGEVRSLWAQLRRDEPHLLSNFEEFLARVTHQIKDAHQERKEMESALQRKAATHDSEIRYLYEEMEAQIKNEKDRLILKDSERLQSRSQDLEHQLFSKEKELELIFQKQKRLELQCLELNSEKQESHVENVKLKMTNEELSRALQSTSQDLALAQDQLAMLQEQAAQLQQENFREMYRVTEGLQREKQSLMKQLDLLREMNKHLKDERDICCNKPRNSLRKKQKQRAGLDSVFDDTSQPTKSEDDATITGPSSSSATNVSAPTCQQRPTARKNSGLANGYTNPAPTKEHDVKAKAKKSPGKMAATKRVTGKDRERAKKVEMEKKTGVEEEALDAPPDGWPLRRVISIEEDHLPHLLQGGPHFLLHQLSEEEDEVNDEEEEEAQSDVETTTTTTTTTTTPPYSHAPVSSEAPPARNSRFTRVKKTPMSPRGQPVGKETQQTKEGALFAPDRLFKVVLVGNSSVGKTSLLRSFCEGRFHPSTTATVGIDYSVKTLTLDNMQVAMQLWDTAGQERYRSITKQFFRKADGVVVMYDVTVGESFKAVQPWLTNVQEAAGEGIPILLLGNKMDMDGDREVSFKEAEQLAYENKVMFFEVSAYTAKNVTESLTQLARVLMEQEDRVRDTTVILSAQPIKKKACCK</sequence>
<dbReference type="CDD" id="cd00154">
    <property type="entry name" value="Rab"/>
    <property type="match status" value="1"/>
</dbReference>
<dbReference type="Pfam" id="PF13499">
    <property type="entry name" value="EF-hand_7"/>
    <property type="match status" value="1"/>
</dbReference>
<dbReference type="PROSITE" id="PS51417">
    <property type="entry name" value="ARF"/>
    <property type="match status" value="1"/>
</dbReference>
<evidence type="ECO:0000313" key="8">
    <source>
        <dbReference type="Proteomes" id="UP000465112"/>
    </source>
</evidence>
<dbReference type="SUPFAM" id="SSF47473">
    <property type="entry name" value="EF-hand"/>
    <property type="match status" value="1"/>
</dbReference>
<dbReference type="PANTHER" id="PTHR47977">
    <property type="entry name" value="RAS-RELATED PROTEIN RAB"/>
    <property type="match status" value="1"/>
</dbReference>
<evidence type="ECO:0000256" key="3">
    <source>
        <dbReference type="ARBA" id="ARBA00023288"/>
    </source>
</evidence>
<evidence type="ECO:0000256" key="1">
    <source>
        <dbReference type="ARBA" id="ARBA00022741"/>
    </source>
</evidence>
<dbReference type="SUPFAM" id="SSF52540">
    <property type="entry name" value="P-loop containing nucleoside triphosphate hydrolases"/>
    <property type="match status" value="1"/>
</dbReference>
<feature type="region of interest" description="Disordered" evidence="5">
    <location>
        <begin position="520"/>
        <end position="567"/>
    </location>
</feature>
<evidence type="ECO:0000259" key="6">
    <source>
        <dbReference type="PROSITE" id="PS50222"/>
    </source>
</evidence>
<feature type="compositionally biased region" description="Polar residues" evidence="5">
    <location>
        <begin position="400"/>
        <end position="435"/>
    </location>
</feature>
<dbReference type="FunFam" id="3.40.50.300:FF:001129">
    <property type="entry name" value="ras-related protein Rab-44 isoform X2"/>
    <property type="match status" value="1"/>
</dbReference>
<dbReference type="PROSITE" id="PS51419">
    <property type="entry name" value="RAB"/>
    <property type="match status" value="1"/>
</dbReference>
<comment type="caution">
    <text evidence="7">The sequence shown here is derived from an EMBL/GenBank/DDBJ whole genome shotgun (WGS) entry which is preliminary data.</text>
</comment>
<dbReference type="InterPro" id="IPR011992">
    <property type="entry name" value="EF-hand-dom_pair"/>
</dbReference>
<dbReference type="PROSITE" id="PS51421">
    <property type="entry name" value="RAS"/>
    <property type="match status" value="1"/>
</dbReference>
<name>A0A6A5EEP6_PERFL</name>
<keyword evidence="8" id="KW-1185">Reference proteome</keyword>
<dbReference type="InterPro" id="IPR002048">
    <property type="entry name" value="EF_hand_dom"/>
</dbReference>
<dbReference type="Proteomes" id="UP000465112">
    <property type="component" value="Chromosome 23"/>
</dbReference>
<dbReference type="PROSITE" id="PS51420">
    <property type="entry name" value="RHO"/>
    <property type="match status" value="1"/>
</dbReference>
<feature type="region of interest" description="Disordered" evidence="5">
    <location>
        <begin position="359"/>
        <end position="473"/>
    </location>
</feature>
<dbReference type="GO" id="GO:0005509">
    <property type="term" value="F:calcium ion binding"/>
    <property type="evidence" value="ECO:0007669"/>
    <property type="project" value="InterPro"/>
</dbReference>
<organism evidence="7 8">
    <name type="scientific">Perca fluviatilis</name>
    <name type="common">European perch</name>
    <dbReference type="NCBI Taxonomy" id="8168"/>
    <lineage>
        <taxon>Eukaryota</taxon>
        <taxon>Metazoa</taxon>
        <taxon>Chordata</taxon>
        <taxon>Craniata</taxon>
        <taxon>Vertebrata</taxon>
        <taxon>Euteleostomi</taxon>
        <taxon>Actinopterygii</taxon>
        <taxon>Neopterygii</taxon>
        <taxon>Teleostei</taxon>
        <taxon>Neoteleostei</taxon>
        <taxon>Acanthomorphata</taxon>
        <taxon>Eupercaria</taxon>
        <taxon>Perciformes</taxon>
        <taxon>Percoidei</taxon>
        <taxon>Percidae</taxon>
        <taxon>Percinae</taxon>
        <taxon>Perca</taxon>
    </lineage>
</organism>
<dbReference type="InterPro" id="IPR027417">
    <property type="entry name" value="P-loop_NTPase"/>
</dbReference>
<feature type="domain" description="EF-hand" evidence="6">
    <location>
        <begin position="59"/>
        <end position="94"/>
    </location>
</feature>
<dbReference type="GO" id="GO:0003924">
    <property type="term" value="F:GTPase activity"/>
    <property type="evidence" value="ECO:0007669"/>
    <property type="project" value="InterPro"/>
</dbReference>
<dbReference type="SMART" id="SM00175">
    <property type="entry name" value="RAB"/>
    <property type="match status" value="1"/>
</dbReference>
<dbReference type="NCBIfam" id="TIGR00231">
    <property type="entry name" value="small_GTP"/>
    <property type="match status" value="1"/>
</dbReference>
<dbReference type="InterPro" id="IPR001806">
    <property type="entry name" value="Small_GTPase"/>
</dbReference>
<dbReference type="SMART" id="SM00176">
    <property type="entry name" value="RAN"/>
    <property type="match status" value="1"/>
</dbReference>
<keyword evidence="4" id="KW-0175">Coiled coil</keyword>
<feature type="compositionally biased region" description="Acidic residues" evidence="5">
    <location>
        <begin position="520"/>
        <end position="535"/>
    </location>
</feature>
<dbReference type="SMART" id="SM00174">
    <property type="entry name" value="RHO"/>
    <property type="match status" value="1"/>
</dbReference>